<dbReference type="RefSeq" id="WP_196817160.1">
    <property type="nucleotide sequence ID" value="NZ_CP012850.1"/>
</dbReference>
<sequence>MTNKIIESKECIIDEWDDFSDGIKITMTEINSGSSIHLGLNYVDKELIKTIYEHYKGRKPITIQLSVNEDSE</sequence>
<dbReference type="Proteomes" id="UP000058925">
    <property type="component" value="Chromosome"/>
</dbReference>
<evidence type="ECO:0000313" key="1">
    <source>
        <dbReference type="EMBL" id="ALI34519.1"/>
    </source>
</evidence>
<dbReference type="AlphaFoldDB" id="A0A654LVX6"/>
<dbReference type="EMBL" id="CP012850">
    <property type="protein sequence ID" value="ALI34519.1"/>
    <property type="molecule type" value="Genomic_DNA"/>
</dbReference>
<keyword evidence="2" id="KW-1185">Reference proteome</keyword>
<dbReference type="KEGG" id="taa:NMY3_00305"/>
<protein>
    <submittedName>
        <fullName evidence="1">Uncharacterized protein</fullName>
    </submittedName>
</protein>
<reference evidence="2" key="1">
    <citation type="submission" date="2015-10" db="EMBL/GenBank/DDBJ databases">
        <title>Niche specialization of a soil ammonia-oxidizing archaeon, Candidatus Nitrosocosmicus oleophilus.</title>
        <authorList>
            <person name="Jung M.-Y."/>
            <person name="Rhee S.-K."/>
        </authorList>
    </citation>
    <scope>NUCLEOTIDE SEQUENCE [LARGE SCALE GENOMIC DNA]</scope>
    <source>
        <strain evidence="2">MY3</strain>
    </source>
</reference>
<dbReference type="GeneID" id="60420491"/>
<dbReference type="OrthoDB" id="372671at2157"/>
<evidence type="ECO:0000313" key="2">
    <source>
        <dbReference type="Proteomes" id="UP000058925"/>
    </source>
</evidence>
<accession>A0A654LVX6</accession>
<name>A0A654LVX6_9ARCH</name>
<proteinExistence type="predicted"/>
<gene>
    <name evidence="1" type="ORF">NMY3_00305</name>
</gene>
<organism evidence="1 2">
    <name type="scientific">Candidatus Nitrosocosmicus oleophilus</name>
    <dbReference type="NCBI Taxonomy" id="1353260"/>
    <lineage>
        <taxon>Archaea</taxon>
        <taxon>Nitrososphaerota</taxon>
        <taxon>Nitrososphaeria</taxon>
        <taxon>Nitrososphaerales</taxon>
        <taxon>Nitrososphaeraceae</taxon>
        <taxon>Candidatus Nitrosocosmicus</taxon>
    </lineage>
</organism>